<proteinExistence type="predicted"/>
<evidence type="ECO:0000313" key="2">
    <source>
        <dbReference type="Proteomes" id="UP000295497"/>
    </source>
</evidence>
<gene>
    <name evidence="1" type="ORF">SOCE836_005880</name>
</gene>
<organism evidence="1 2">
    <name type="scientific">Sorangium cellulosum</name>
    <name type="common">Polyangium cellulosum</name>
    <dbReference type="NCBI Taxonomy" id="56"/>
    <lineage>
        <taxon>Bacteria</taxon>
        <taxon>Pseudomonadati</taxon>
        <taxon>Myxococcota</taxon>
        <taxon>Polyangia</taxon>
        <taxon>Polyangiales</taxon>
        <taxon>Polyangiaceae</taxon>
        <taxon>Sorangium</taxon>
    </lineage>
</organism>
<reference evidence="1 2" key="1">
    <citation type="submission" date="2015-09" db="EMBL/GenBank/DDBJ databases">
        <title>Sorangium comparison.</title>
        <authorList>
            <person name="Zaburannyi N."/>
            <person name="Bunk B."/>
            <person name="Overmann J."/>
            <person name="Mueller R."/>
        </authorList>
    </citation>
    <scope>NUCLEOTIDE SEQUENCE [LARGE SCALE GENOMIC DNA]</scope>
    <source>
        <strain evidence="1 2">So ce836</strain>
    </source>
</reference>
<accession>A0A4P2QG51</accession>
<dbReference type="AlphaFoldDB" id="A0A4P2QG51"/>
<sequence>MRRLPRGSAVVIAVIAAFVLLGFVLLSAPGHDDSHITYWAAHTLEEHGQILNYNGERVEQSSSLAHVLPRDARFPDLPARGDRYGAARRHFPRGQADELQVEHPVIVGVRGAWARDTVARPELLTRDASALRTPAR</sequence>
<evidence type="ECO:0000313" key="1">
    <source>
        <dbReference type="EMBL" id="AUX28516.1"/>
    </source>
</evidence>
<dbReference type="Proteomes" id="UP000295497">
    <property type="component" value="Chromosome"/>
</dbReference>
<protein>
    <submittedName>
        <fullName evidence="1">Uncharacterized protein</fullName>
    </submittedName>
</protein>
<dbReference type="EMBL" id="CP012672">
    <property type="protein sequence ID" value="AUX28516.1"/>
    <property type="molecule type" value="Genomic_DNA"/>
</dbReference>
<name>A0A4P2QG51_SORCE</name>
<dbReference type="RefSeq" id="WP_129572849.1">
    <property type="nucleotide sequence ID" value="NZ_CP012672.1"/>
</dbReference>